<evidence type="ECO:0000313" key="5">
    <source>
        <dbReference type="Proteomes" id="UP000051952"/>
    </source>
</evidence>
<keyword evidence="2" id="KW-0812">Transmembrane</keyword>
<sequence length="1096" mass="116552">MPVLIMCVIVVALMISATGGKSTVTITGTPGGTSAINVATRWLYFSLNPKGTIGNGNTEPGLKLSLLGNGVYGLDIVSPQTPTEGFSVSGRVGSQTFTHSNSNSGAYDIPVVTWSAKIQSGYGEDILRATWTGATTYYTITISYTLRASIPQIHISTIITAKSSQITDLAFLRFVDADQGNSVVTANVCGYESLFPSTAFVSSLGWDGTTALALFTAMEPGINVERTNTGIGFLTPSQTLTATPSTVSSMADTTINLVFLVGNVSTTRSAMLTYSYGLAPSLAALRFNRSLINLFVLTPSRTLSTSLTTTKGSSSLAISSSSSNSTSVDSMTHSATAHGKSQSFTNASSASHSGATQSSLNTASLSWTPSIPITISWTTVLSSGTDSRSPPARPSHSPSPLHRETRLTCSHPWMSRSLSISQSTSLLPSASCNPDPVTLRNGFLTSGQSVPSLVRAQSSSSIIEGAAFPSLSIPSNVAEGIQQSETAPRSSLNFTMHIATDNAALNLALVLYQMKIIALTIQNLARSEEPCGNCTTDNSTLVSVDCEWDAFASPVTAPPFIECRVFNVAMAANRFADVRLLISLVVGCDRPRSTIPVLVTLEARPPPLADIAQVISQTSLVVSVLTGNSVVGALAARSRATLRVLSCANPGSDAAGNGGLFGLEIGDGKLVESRGAIASTAIVVAFAYCGAMGVALVLGCVQVPMTSFRERLAQLYVLSYPVVIFLLFGPTVTPAAMSLVAYDVATSADIAVGAVSLLMTSLTLVFSLWHVLWIAPTKFYAKPVEEGGHQDVLTGRWYFLRSMLQRVLKKHYRWAPREITATVPSTGNNGTARRYGIIPLIDDYRILWFFIFELVNNLLSGAVAGVPGLDKSDDPSQSLFACMGLTAILLTCYLLQLGAFVVFRPLSSIFMHVYTVYTLALSCAMCASVVAFLVFVNTANNAAVASAEKSLNTDHATTATLCGVYFSILIGASTIVKAAMDGWSILCFLWHLLFHRRRIEELPPPTTVSLLNSALQNKEDIYNDDVRQDEFMGILINTFAANVEEVDEVAIAELHPTEECENVFGMESTSTDPLRELLILHQAQGEELCSAATIVE</sequence>
<feature type="region of interest" description="Disordered" evidence="1">
    <location>
        <begin position="382"/>
        <end position="405"/>
    </location>
</feature>
<feature type="transmembrane region" description="Helical" evidence="2">
    <location>
        <begin position="677"/>
        <end position="701"/>
    </location>
</feature>
<feature type="chain" id="PRO_5006622453" evidence="3">
    <location>
        <begin position="21"/>
        <end position="1096"/>
    </location>
</feature>
<dbReference type="AlphaFoldDB" id="A0A0S4JKA4"/>
<keyword evidence="3" id="KW-0732">Signal</keyword>
<proteinExistence type="predicted"/>
<dbReference type="Proteomes" id="UP000051952">
    <property type="component" value="Unassembled WGS sequence"/>
</dbReference>
<feature type="region of interest" description="Disordered" evidence="1">
    <location>
        <begin position="306"/>
        <end position="355"/>
    </location>
</feature>
<accession>A0A0S4JKA4</accession>
<feature type="compositionally biased region" description="Low complexity" evidence="1">
    <location>
        <begin position="306"/>
        <end position="334"/>
    </location>
</feature>
<feature type="transmembrane region" description="Helical" evidence="2">
    <location>
        <begin position="750"/>
        <end position="772"/>
    </location>
</feature>
<protein>
    <submittedName>
        <fullName evidence="4">Membrane-associated protein, putative</fullName>
    </submittedName>
</protein>
<evidence type="ECO:0000256" key="1">
    <source>
        <dbReference type="SAM" id="MobiDB-lite"/>
    </source>
</evidence>
<feature type="transmembrane region" description="Helical" evidence="2">
    <location>
        <begin position="878"/>
        <end position="902"/>
    </location>
</feature>
<feature type="transmembrane region" description="Helical" evidence="2">
    <location>
        <begin position="956"/>
        <end position="976"/>
    </location>
</feature>
<name>A0A0S4JKA4_BODSA</name>
<feature type="compositionally biased region" description="Low complexity" evidence="1">
    <location>
        <begin position="387"/>
        <end position="400"/>
    </location>
</feature>
<keyword evidence="2" id="KW-1133">Transmembrane helix</keyword>
<feature type="transmembrane region" description="Helical" evidence="2">
    <location>
        <begin position="914"/>
        <end position="936"/>
    </location>
</feature>
<gene>
    <name evidence="4" type="ORF">BSAL_29700</name>
</gene>
<keyword evidence="5" id="KW-1185">Reference proteome</keyword>
<feature type="transmembrane region" description="Helical" evidence="2">
    <location>
        <begin position="713"/>
        <end position="730"/>
    </location>
</feature>
<evidence type="ECO:0000313" key="4">
    <source>
        <dbReference type="EMBL" id="CUG91005.1"/>
    </source>
</evidence>
<dbReference type="VEuPathDB" id="TriTrypDB:BSAL_82820"/>
<feature type="transmembrane region" description="Helical" evidence="2">
    <location>
        <begin position="846"/>
        <end position="866"/>
    </location>
</feature>
<organism evidence="4 5">
    <name type="scientific">Bodo saltans</name>
    <name type="common">Flagellated protozoan</name>
    <dbReference type="NCBI Taxonomy" id="75058"/>
    <lineage>
        <taxon>Eukaryota</taxon>
        <taxon>Discoba</taxon>
        <taxon>Euglenozoa</taxon>
        <taxon>Kinetoplastea</taxon>
        <taxon>Metakinetoplastina</taxon>
        <taxon>Eubodonida</taxon>
        <taxon>Bodonidae</taxon>
        <taxon>Bodo</taxon>
    </lineage>
</organism>
<reference evidence="5" key="1">
    <citation type="submission" date="2015-09" db="EMBL/GenBank/DDBJ databases">
        <authorList>
            <consortium name="Pathogen Informatics"/>
        </authorList>
    </citation>
    <scope>NUCLEOTIDE SEQUENCE [LARGE SCALE GENOMIC DNA]</scope>
    <source>
        <strain evidence="5">Lake Konstanz</strain>
    </source>
</reference>
<dbReference type="EMBL" id="CYKH01001883">
    <property type="protein sequence ID" value="CUG91005.1"/>
    <property type="molecule type" value="Genomic_DNA"/>
</dbReference>
<feature type="signal peptide" evidence="3">
    <location>
        <begin position="1"/>
        <end position="20"/>
    </location>
</feature>
<keyword evidence="2" id="KW-0472">Membrane</keyword>
<evidence type="ECO:0000256" key="3">
    <source>
        <dbReference type="SAM" id="SignalP"/>
    </source>
</evidence>
<evidence type="ECO:0000256" key="2">
    <source>
        <dbReference type="SAM" id="Phobius"/>
    </source>
</evidence>